<dbReference type="SMART" id="SM01007">
    <property type="entry name" value="Aldolase_II"/>
    <property type="match status" value="1"/>
</dbReference>
<dbReference type="EMBL" id="FOMH01000011">
    <property type="protein sequence ID" value="SFD73390.1"/>
    <property type="molecule type" value="Genomic_DNA"/>
</dbReference>
<dbReference type="InterPro" id="IPR001303">
    <property type="entry name" value="Aldolase_II/adducin_N"/>
</dbReference>
<keyword evidence="3" id="KW-1185">Reference proteome</keyword>
<evidence type="ECO:0000313" key="3">
    <source>
        <dbReference type="Proteomes" id="UP000199672"/>
    </source>
</evidence>
<proteinExistence type="predicted"/>
<accession>A0A1I1UZD1</accession>
<dbReference type="Pfam" id="PF00596">
    <property type="entry name" value="Aldolase_II"/>
    <property type="match status" value="1"/>
</dbReference>
<dbReference type="Proteomes" id="UP000199672">
    <property type="component" value="Unassembled WGS sequence"/>
</dbReference>
<dbReference type="Gene3D" id="3.40.225.10">
    <property type="entry name" value="Class II aldolase/adducin N-terminal domain"/>
    <property type="match status" value="1"/>
</dbReference>
<sequence>MKEIKELVEISKYAGERFDLTQAGGGNSSVKFDNGEMIIKSSGLSLSDVTEKSGYSTVITKKVSDILNNETIINSKDKRERENITSLLIKEATIDNNNRPSIETLLHSLLLKYTLHTHAVVTNVILAKENCLSILNDIFENDLIVFVEYQTPGVELAIVLEQELKKLDKIPNIIFLQNHGLIITSDAKEDIKKLTEYVLDKIENYLNVDMSHYKVTNKITNLLNSVNDKSTSTSISYLCQDIFLNKQLKLNEKLFFESAFCPDSFVYCGVNAVKINSLNDSKSIEDYKNKYHEWPKVILYDHKIFFISSNVKKAREIEDVFKFHITVLVNSNIETINFLEEDELFYLSNWEAEKFRQKI</sequence>
<dbReference type="AlphaFoldDB" id="A0A1I1UZD1"/>
<organism evidence="2 3">
    <name type="scientific">Flavobacterium phragmitis</name>
    <dbReference type="NCBI Taxonomy" id="739143"/>
    <lineage>
        <taxon>Bacteria</taxon>
        <taxon>Pseudomonadati</taxon>
        <taxon>Bacteroidota</taxon>
        <taxon>Flavobacteriia</taxon>
        <taxon>Flavobacteriales</taxon>
        <taxon>Flavobacteriaceae</taxon>
        <taxon>Flavobacterium</taxon>
    </lineage>
</organism>
<feature type="domain" description="Class II aldolase/adducin N-terminal" evidence="1">
    <location>
        <begin position="6"/>
        <end position="206"/>
    </location>
</feature>
<dbReference type="STRING" id="739143.SAMN05216297_111148"/>
<evidence type="ECO:0000259" key="1">
    <source>
        <dbReference type="SMART" id="SM01007"/>
    </source>
</evidence>
<dbReference type="InterPro" id="IPR036409">
    <property type="entry name" value="Aldolase_II/adducin_N_sf"/>
</dbReference>
<dbReference type="OrthoDB" id="9774430at2"/>
<reference evidence="3" key="1">
    <citation type="submission" date="2016-10" db="EMBL/GenBank/DDBJ databases">
        <authorList>
            <person name="Varghese N."/>
            <person name="Submissions S."/>
        </authorList>
    </citation>
    <scope>NUCLEOTIDE SEQUENCE [LARGE SCALE GENOMIC DNA]</scope>
    <source>
        <strain evidence="3">CGMCC 1.10370</strain>
    </source>
</reference>
<evidence type="ECO:0000313" key="2">
    <source>
        <dbReference type="EMBL" id="SFD73390.1"/>
    </source>
</evidence>
<gene>
    <name evidence="2" type="ORF">SAMN05216297_111148</name>
</gene>
<protein>
    <submittedName>
        <fullName evidence="2">Rhamnose utilisation protein RhaD, predicted bifunctional aldolase and dehydrogenase</fullName>
    </submittedName>
</protein>
<dbReference type="SUPFAM" id="SSF53639">
    <property type="entry name" value="AraD/HMP-PK domain-like"/>
    <property type="match status" value="1"/>
</dbReference>
<name>A0A1I1UZD1_9FLAO</name>
<dbReference type="RefSeq" id="WP_091496590.1">
    <property type="nucleotide sequence ID" value="NZ_FOMH01000011.1"/>
</dbReference>